<dbReference type="SMART" id="SM00855">
    <property type="entry name" value="PGAM"/>
    <property type="match status" value="1"/>
</dbReference>
<gene>
    <name evidence="2" type="ORF">SAMN04488085_108153</name>
</gene>
<protein>
    <submittedName>
        <fullName evidence="2">Probable phosphoglycerate mutase</fullName>
    </submittedName>
</protein>
<feature type="binding site" evidence="1">
    <location>
        <begin position="28"/>
        <end position="35"/>
    </location>
    <ligand>
        <name>substrate</name>
    </ligand>
</feature>
<dbReference type="Pfam" id="PF00300">
    <property type="entry name" value="His_Phos_1"/>
    <property type="match status" value="1"/>
</dbReference>
<evidence type="ECO:0000313" key="3">
    <source>
        <dbReference type="Proteomes" id="UP000199152"/>
    </source>
</evidence>
<dbReference type="STRING" id="504800.SAMN04488085_108153"/>
<sequence>MDVSEQSLLTPPSVTAQRATACRLFVVRHGTTTMNVENRYRGRCDVPLDAQGYQDAVDAARQLSGVGLTAVYCGPLRRTIATAQIIADEARVPDLRILHGLNNVDYGAWEAMTATEAAVFDPEAFELYRTSPSRAVCPQGERLRDAQTRMVEALRLIGSRHAGETVVAVTHAVMIRLAVARLTGVEGENWRIPVGRGSLTHFEVEDGRMVLAELPEGDDVD</sequence>
<dbReference type="EMBL" id="FOSW01000008">
    <property type="protein sequence ID" value="SFL25050.1"/>
    <property type="molecule type" value="Genomic_DNA"/>
</dbReference>
<accession>A0A1I4G6C7</accession>
<dbReference type="AlphaFoldDB" id="A0A1I4G6C7"/>
<dbReference type="GO" id="GO:0005737">
    <property type="term" value="C:cytoplasm"/>
    <property type="evidence" value="ECO:0007669"/>
    <property type="project" value="TreeGrafter"/>
</dbReference>
<dbReference type="SUPFAM" id="SSF53254">
    <property type="entry name" value="Phosphoglycerate mutase-like"/>
    <property type="match status" value="1"/>
</dbReference>
<name>A0A1I4G6C7_9ACTN</name>
<keyword evidence="3" id="KW-1185">Reference proteome</keyword>
<dbReference type="InterPro" id="IPR050275">
    <property type="entry name" value="PGM_Phosphatase"/>
</dbReference>
<dbReference type="Gene3D" id="3.40.50.1240">
    <property type="entry name" value="Phosphoglycerate mutase-like"/>
    <property type="match status" value="1"/>
</dbReference>
<dbReference type="GO" id="GO:0016791">
    <property type="term" value="F:phosphatase activity"/>
    <property type="evidence" value="ECO:0007669"/>
    <property type="project" value="TreeGrafter"/>
</dbReference>
<dbReference type="PANTHER" id="PTHR48100:SF1">
    <property type="entry name" value="HISTIDINE PHOSPHATASE FAMILY PROTEIN-RELATED"/>
    <property type="match status" value="1"/>
</dbReference>
<dbReference type="InterPro" id="IPR029033">
    <property type="entry name" value="His_PPase_superfam"/>
</dbReference>
<reference evidence="2 3" key="1">
    <citation type="submission" date="2016-10" db="EMBL/GenBank/DDBJ databases">
        <authorList>
            <person name="de Groot N.N."/>
        </authorList>
    </citation>
    <scope>NUCLEOTIDE SEQUENCE [LARGE SCALE GENOMIC DNA]</scope>
    <source>
        <strain evidence="2 3">DSM 45317</strain>
    </source>
</reference>
<dbReference type="CDD" id="cd07067">
    <property type="entry name" value="HP_PGM_like"/>
    <property type="match status" value="1"/>
</dbReference>
<organism evidence="2 3">
    <name type="scientific">Geodermatophilus ruber</name>
    <dbReference type="NCBI Taxonomy" id="504800"/>
    <lineage>
        <taxon>Bacteria</taxon>
        <taxon>Bacillati</taxon>
        <taxon>Actinomycetota</taxon>
        <taxon>Actinomycetes</taxon>
        <taxon>Geodermatophilales</taxon>
        <taxon>Geodermatophilaceae</taxon>
        <taxon>Geodermatophilus</taxon>
    </lineage>
</organism>
<dbReference type="PANTHER" id="PTHR48100">
    <property type="entry name" value="BROAD-SPECIFICITY PHOSPHATASE YOR283W-RELATED"/>
    <property type="match status" value="1"/>
</dbReference>
<evidence type="ECO:0000313" key="2">
    <source>
        <dbReference type="EMBL" id="SFL25050.1"/>
    </source>
</evidence>
<feature type="binding site" evidence="1">
    <location>
        <position position="78"/>
    </location>
    <ligand>
        <name>substrate</name>
    </ligand>
</feature>
<dbReference type="InParanoid" id="A0A1I4G6C7"/>
<evidence type="ECO:0000256" key="1">
    <source>
        <dbReference type="PIRSR" id="PIRSR613078-2"/>
    </source>
</evidence>
<dbReference type="Proteomes" id="UP000199152">
    <property type="component" value="Unassembled WGS sequence"/>
</dbReference>
<dbReference type="InterPro" id="IPR013078">
    <property type="entry name" value="His_Pase_superF_clade-1"/>
</dbReference>
<proteinExistence type="predicted"/>